<dbReference type="Gene3D" id="2.60.40.1120">
    <property type="entry name" value="Carboxypeptidase-like, regulatory domain"/>
    <property type="match status" value="1"/>
</dbReference>
<evidence type="ECO:0000313" key="19">
    <source>
        <dbReference type="Proteomes" id="UP000584867"/>
    </source>
</evidence>
<evidence type="ECO:0000256" key="8">
    <source>
        <dbReference type="ARBA" id="ARBA00023004"/>
    </source>
</evidence>
<reference evidence="18 19" key="1">
    <citation type="submission" date="2020-08" db="EMBL/GenBank/DDBJ databases">
        <title>Genomic Encyclopedia of Type Strains, Phase IV (KMG-V): Genome sequencing to study the core and pangenomes of soil and plant-associated prokaryotes.</title>
        <authorList>
            <person name="Whitman W."/>
        </authorList>
    </citation>
    <scope>NUCLEOTIDE SEQUENCE [LARGE SCALE GENOMIC DNA]</scope>
    <source>
        <strain evidence="18 19">X5P3</strain>
    </source>
</reference>
<evidence type="ECO:0000259" key="16">
    <source>
        <dbReference type="Pfam" id="PF00593"/>
    </source>
</evidence>
<evidence type="ECO:0000256" key="14">
    <source>
        <dbReference type="PROSITE-ProRule" id="PRU01360"/>
    </source>
</evidence>
<dbReference type="GO" id="GO:0015344">
    <property type="term" value="F:siderophore uptake transmembrane transporter activity"/>
    <property type="evidence" value="ECO:0007669"/>
    <property type="project" value="TreeGrafter"/>
</dbReference>
<gene>
    <name evidence="18" type="ORF">HDF15_004192</name>
</gene>
<evidence type="ECO:0000256" key="5">
    <source>
        <dbReference type="ARBA" id="ARBA00022496"/>
    </source>
</evidence>
<feature type="domain" description="TonB-dependent receptor plug" evidence="17">
    <location>
        <begin position="194"/>
        <end position="293"/>
    </location>
</feature>
<dbReference type="Pfam" id="PF13620">
    <property type="entry name" value="CarboxypepD_reg"/>
    <property type="match status" value="1"/>
</dbReference>
<dbReference type="SUPFAM" id="SSF49464">
    <property type="entry name" value="Carboxypeptidase regulatory domain-like"/>
    <property type="match status" value="1"/>
</dbReference>
<dbReference type="CDD" id="cd01347">
    <property type="entry name" value="ligand_gated_channel"/>
    <property type="match status" value="1"/>
</dbReference>
<comment type="subcellular location">
    <subcellularLocation>
        <location evidence="1 14">Cell outer membrane</location>
        <topology evidence="1 14">Multi-pass membrane protein</topology>
    </subcellularLocation>
</comment>
<keyword evidence="9" id="KW-0406">Ion transport</keyword>
<dbReference type="FunFam" id="2.170.130.10:FF:000001">
    <property type="entry name" value="Catecholate siderophore TonB-dependent receptor"/>
    <property type="match status" value="1"/>
</dbReference>
<dbReference type="PANTHER" id="PTHR32552:SF68">
    <property type="entry name" value="FERRICHROME OUTER MEMBRANE TRANSPORTER_PHAGE RECEPTOR"/>
    <property type="match status" value="1"/>
</dbReference>
<dbReference type="InterPro" id="IPR008969">
    <property type="entry name" value="CarboxyPept-like_regulatory"/>
</dbReference>
<evidence type="ECO:0000256" key="10">
    <source>
        <dbReference type="ARBA" id="ARBA00023077"/>
    </source>
</evidence>
<dbReference type="Pfam" id="PF07715">
    <property type="entry name" value="Plug"/>
    <property type="match status" value="1"/>
</dbReference>
<comment type="caution">
    <text evidence="18">The sequence shown here is derived from an EMBL/GenBank/DDBJ whole genome shotgun (WGS) entry which is preliminary data.</text>
</comment>
<sequence length="844" mass="92651">MAKRCEDFEIDNPQADEHLSFGKDRADCGDTKGVFMAGPAFLSWRKSAFLCVPLLLMFLALDARGFAQTKADGLCNVSRTAEARSITGAITDTSGAMITSARVEAECDDLQRQTQSGADGSYRLKLNPGQYHLRVSAPGFTPVSQDLVIPSDGNVSALNFTLKVGQAGSTVTVTADSGYIASDASTGTKTDLPLLETPQSISTITREQMDDQGVTGLSSLLLYTAGVAAQTQGYEPSRDWSISLRGFDATSFGLFHNGLFWDSYAQTDSFELERVEILKGPSSVLYGENTPGGLINMVTKKPVTSLLRRSELDYGSYDRVQLTGDFGDALDRDGHWSYRAPVLYRHSGTQIDHIPDNRFLVAPSLRWSPNSATSLTLLMDYQYDHTGWIQFMPGYGTLFPNPNGQIPTSLDLGQPGWDKTIRRQASAGYEFTQLFGSHWSFHQNLRELLTKSDTRFTYYGDGSTNGSGFIDAAMTTILRYPWEYYPRNNTFAVDNQAEGKFGGGRLQQTILAGADVLRYNSSITYTGSDTSIPLNLFHPVYGPVVLPSDYSKERENVHQTGVYLQDQLKFDTHWVLLLSGRNDWVNSITDFDSSQPATVQPDHHLSGRAGLLCVSSSGFAPYFSYSQSFVPNVGTNFYGQPYKPTTAGQYEAGIKYQPRNARYLVTLSAFNISETNVQTPDPANPLNTIQTGAERSRGIELEVKANPLQGLNLTASYTYDPVKITSTTIPDQLGTSPVATPRSMGSVWGDYVLHTRTARGLGFGGGVRTTSSTYGGLGDSLHPSITVPSYTLFDGALHYDLERWRVAVNGANLADKRYVPSCSGIDNCYYGYRRTVNGSLRFTW</sequence>
<dbReference type="Gene3D" id="2.170.130.10">
    <property type="entry name" value="TonB-dependent receptor, plug domain"/>
    <property type="match status" value="1"/>
</dbReference>
<keyword evidence="13 14" id="KW-0998">Cell outer membrane</keyword>
<organism evidence="18 19">
    <name type="scientific">Granulicella mallensis</name>
    <dbReference type="NCBI Taxonomy" id="940614"/>
    <lineage>
        <taxon>Bacteria</taxon>
        <taxon>Pseudomonadati</taxon>
        <taxon>Acidobacteriota</taxon>
        <taxon>Terriglobia</taxon>
        <taxon>Terriglobales</taxon>
        <taxon>Acidobacteriaceae</taxon>
        <taxon>Granulicella</taxon>
    </lineage>
</organism>
<dbReference type="InterPro" id="IPR039426">
    <property type="entry name" value="TonB-dep_rcpt-like"/>
</dbReference>
<dbReference type="Pfam" id="PF00593">
    <property type="entry name" value="TonB_dep_Rec_b-barrel"/>
    <property type="match status" value="1"/>
</dbReference>
<evidence type="ECO:0000256" key="12">
    <source>
        <dbReference type="ARBA" id="ARBA00023170"/>
    </source>
</evidence>
<evidence type="ECO:0000256" key="9">
    <source>
        <dbReference type="ARBA" id="ARBA00023065"/>
    </source>
</evidence>
<dbReference type="Gene3D" id="2.40.170.20">
    <property type="entry name" value="TonB-dependent receptor, beta-barrel domain"/>
    <property type="match status" value="1"/>
</dbReference>
<keyword evidence="12 18" id="KW-0675">Receptor</keyword>
<keyword evidence="10 15" id="KW-0798">TonB box</keyword>
<accession>A0A7W8EBH1</accession>
<keyword evidence="4 14" id="KW-1134">Transmembrane beta strand</keyword>
<comment type="similarity">
    <text evidence="2 14 15">Belongs to the TonB-dependent receptor family.</text>
</comment>
<keyword evidence="5" id="KW-0410">Iron transport</keyword>
<evidence type="ECO:0000259" key="17">
    <source>
        <dbReference type="Pfam" id="PF07715"/>
    </source>
</evidence>
<dbReference type="GO" id="GO:0038023">
    <property type="term" value="F:signaling receptor activity"/>
    <property type="evidence" value="ECO:0007669"/>
    <property type="project" value="InterPro"/>
</dbReference>
<keyword evidence="8" id="KW-0408">Iron</keyword>
<dbReference type="RefSeq" id="WP_184258851.1">
    <property type="nucleotide sequence ID" value="NZ_JACHIO010000020.1"/>
</dbReference>
<dbReference type="AlphaFoldDB" id="A0A7W8EBH1"/>
<evidence type="ECO:0000256" key="2">
    <source>
        <dbReference type="ARBA" id="ARBA00009810"/>
    </source>
</evidence>
<dbReference type="Proteomes" id="UP000584867">
    <property type="component" value="Unassembled WGS sequence"/>
</dbReference>
<evidence type="ECO:0000256" key="4">
    <source>
        <dbReference type="ARBA" id="ARBA00022452"/>
    </source>
</evidence>
<keyword evidence="7" id="KW-0732">Signal</keyword>
<evidence type="ECO:0000256" key="1">
    <source>
        <dbReference type="ARBA" id="ARBA00004571"/>
    </source>
</evidence>
<evidence type="ECO:0000256" key="15">
    <source>
        <dbReference type="RuleBase" id="RU003357"/>
    </source>
</evidence>
<evidence type="ECO:0000256" key="7">
    <source>
        <dbReference type="ARBA" id="ARBA00022729"/>
    </source>
</evidence>
<proteinExistence type="inferred from homology"/>
<dbReference type="PANTHER" id="PTHR32552">
    <property type="entry name" value="FERRICHROME IRON RECEPTOR-RELATED"/>
    <property type="match status" value="1"/>
</dbReference>
<dbReference type="InterPro" id="IPR000531">
    <property type="entry name" value="Beta-barrel_TonB"/>
</dbReference>
<evidence type="ECO:0000256" key="3">
    <source>
        <dbReference type="ARBA" id="ARBA00022448"/>
    </source>
</evidence>
<evidence type="ECO:0000313" key="18">
    <source>
        <dbReference type="EMBL" id="MBB5065822.1"/>
    </source>
</evidence>
<dbReference type="PROSITE" id="PS52016">
    <property type="entry name" value="TONB_DEPENDENT_REC_3"/>
    <property type="match status" value="1"/>
</dbReference>
<name>A0A7W8EBH1_9BACT</name>
<dbReference type="InterPro" id="IPR012910">
    <property type="entry name" value="Plug_dom"/>
</dbReference>
<keyword evidence="3 14" id="KW-0813">Transport</keyword>
<dbReference type="SUPFAM" id="SSF56935">
    <property type="entry name" value="Porins"/>
    <property type="match status" value="1"/>
</dbReference>
<dbReference type="GO" id="GO:0009279">
    <property type="term" value="C:cell outer membrane"/>
    <property type="evidence" value="ECO:0007669"/>
    <property type="project" value="UniProtKB-SubCell"/>
</dbReference>
<protein>
    <submittedName>
        <fullName evidence="18">Iron complex outermembrane receptor protein</fullName>
    </submittedName>
</protein>
<dbReference type="InterPro" id="IPR036942">
    <property type="entry name" value="Beta-barrel_TonB_sf"/>
</dbReference>
<keyword evidence="6 14" id="KW-0812">Transmembrane</keyword>
<dbReference type="EMBL" id="JACHIO010000020">
    <property type="protein sequence ID" value="MBB5065822.1"/>
    <property type="molecule type" value="Genomic_DNA"/>
</dbReference>
<keyword evidence="11 14" id="KW-0472">Membrane</keyword>
<evidence type="ECO:0000256" key="6">
    <source>
        <dbReference type="ARBA" id="ARBA00022692"/>
    </source>
</evidence>
<evidence type="ECO:0000256" key="11">
    <source>
        <dbReference type="ARBA" id="ARBA00023136"/>
    </source>
</evidence>
<evidence type="ECO:0000256" key="13">
    <source>
        <dbReference type="ARBA" id="ARBA00023237"/>
    </source>
</evidence>
<dbReference type="InterPro" id="IPR037066">
    <property type="entry name" value="Plug_dom_sf"/>
</dbReference>
<dbReference type="InterPro" id="IPR010105">
    <property type="entry name" value="TonB_sidphr_rcpt"/>
</dbReference>
<feature type="domain" description="TonB-dependent receptor-like beta-barrel" evidence="16">
    <location>
        <begin position="369"/>
        <end position="813"/>
    </location>
</feature>
<dbReference type="GO" id="GO:0015891">
    <property type="term" value="P:siderophore transport"/>
    <property type="evidence" value="ECO:0007669"/>
    <property type="project" value="InterPro"/>
</dbReference>
<dbReference type="NCBIfam" id="TIGR01783">
    <property type="entry name" value="TonB-siderophor"/>
    <property type="match status" value="1"/>
</dbReference>